<dbReference type="AlphaFoldDB" id="C1HDN7"/>
<proteinExistence type="predicted"/>
<name>C1HDN7_PARBA</name>
<accession>C1HDN7</accession>
<feature type="region of interest" description="Disordered" evidence="1">
    <location>
        <begin position="127"/>
        <end position="146"/>
    </location>
</feature>
<dbReference type="VEuPathDB" id="FungiDB:PAAG_08894"/>
<evidence type="ECO:0000313" key="3">
    <source>
        <dbReference type="Proteomes" id="UP000002059"/>
    </source>
</evidence>
<dbReference type="RefSeq" id="XP_015701582.1">
    <property type="nucleotide sequence ID" value="XM_015846661.1"/>
</dbReference>
<dbReference type="Proteomes" id="UP000002059">
    <property type="component" value="Partially assembled WGS sequence"/>
</dbReference>
<gene>
    <name evidence="2" type="ORF">PAAG_08894</name>
</gene>
<keyword evidence="3" id="KW-1185">Reference proteome</keyword>
<dbReference type="eggNOG" id="ENOG502RFSK">
    <property type="taxonomic scope" value="Eukaryota"/>
</dbReference>
<dbReference type="EMBL" id="KN294041">
    <property type="protein sequence ID" value="EEH40031.1"/>
    <property type="molecule type" value="Genomic_DNA"/>
</dbReference>
<dbReference type="HOGENOM" id="CLU_1778040_0_0_1"/>
<sequence>MVASIIVGSYNQNSQEYPSVDGYSGHSCKHSIAWKADGWVRWLEGLRVADNKRMRSMCMILEERRFTIGRSSPSSLNIGDYGNHNDDCGDDVDGDDGWQLLYKPQCTRFNSRATACSSEHVCASKDTHYGPRNLPKSSRKRMEASD</sequence>
<dbReference type="KEGG" id="pbl:PAAG_08894"/>
<evidence type="ECO:0000313" key="2">
    <source>
        <dbReference type="EMBL" id="EEH40031.1"/>
    </source>
</evidence>
<dbReference type="GeneID" id="9092419"/>
<protein>
    <submittedName>
        <fullName evidence="2">Uncharacterized protein</fullName>
    </submittedName>
</protein>
<reference evidence="2 3" key="1">
    <citation type="journal article" date="2011" name="PLoS Genet.">
        <title>Comparative genomic analysis of human fungal pathogens causing paracoccidioidomycosis.</title>
        <authorList>
            <person name="Desjardins C.A."/>
            <person name="Champion M.D."/>
            <person name="Holder J.W."/>
            <person name="Muszewska A."/>
            <person name="Goldberg J."/>
            <person name="Bailao A.M."/>
            <person name="Brigido M.M."/>
            <person name="Ferreira M.E."/>
            <person name="Garcia A.M."/>
            <person name="Grynberg M."/>
            <person name="Gujja S."/>
            <person name="Heiman D.I."/>
            <person name="Henn M.R."/>
            <person name="Kodira C.D."/>
            <person name="Leon-Narvaez H."/>
            <person name="Longo L.V."/>
            <person name="Ma L.J."/>
            <person name="Malavazi I."/>
            <person name="Matsuo A.L."/>
            <person name="Morais F.V."/>
            <person name="Pereira M."/>
            <person name="Rodriguez-Brito S."/>
            <person name="Sakthikumar S."/>
            <person name="Salem-Izacc S.M."/>
            <person name="Sykes S.M."/>
            <person name="Teixeira M.M."/>
            <person name="Vallejo M.C."/>
            <person name="Walter M.E."/>
            <person name="Yandava C."/>
            <person name="Young S."/>
            <person name="Zeng Q."/>
            <person name="Zucker J."/>
            <person name="Felipe M.S."/>
            <person name="Goldman G.H."/>
            <person name="Haas B.J."/>
            <person name="McEwen J.G."/>
            <person name="Nino-Vega G."/>
            <person name="Puccia R."/>
            <person name="San-Blas G."/>
            <person name="Soares C.M."/>
            <person name="Birren B.W."/>
            <person name="Cuomo C.A."/>
        </authorList>
    </citation>
    <scope>NUCLEOTIDE SEQUENCE [LARGE SCALE GENOMIC DNA]</scope>
    <source>
        <strain evidence="3">ATCC MYA-826 / Pb01</strain>
    </source>
</reference>
<organism evidence="2 3">
    <name type="scientific">Paracoccidioides lutzii (strain ATCC MYA-826 / Pb01)</name>
    <name type="common">Paracoccidioides brasiliensis</name>
    <dbReference type="NCBI Taxonomy" id="502779"/>
    <lineage>
        <taxon>Eukaryota</taxon>
        <taxon>Fungi</taxon>
        <taxon>Dikarya</taxon>
        <taxon>Ascomycota</taxon>
        <taxon>Pezizomycotina</taxon>
        <taxon>Eurotiomycetes</taxon>
        <taxon>Eurotiomycetidae</taxon>
        <taxon>Onygenales</taxon>
        <taxon>Ajellomycetaceae</taxon>
        <taxon>Paracoccidioides</taxon>
    </lineage>
</organism>
<dbReference type="STRING" id="502779.C1HDN7"/>
<evidence type="ECO:0000256" key="1">
    <source>
        <dbReference type="SAM" id="MobiDB-lite"/>
    </source>
</evidence>